<organism evidence="2 3">
    <name type="scientific">Acutalibacter muris</name>
    <dbReference type="NCBI Taxonomy" id="1796620"/>
    <lineage>
        <taxon>Bacteria</taxon>
        <taxon>Bacillati</taxon>
        <taxon>Bacillota</taxon>
        <taxon>Clostridia</taxon>
        <taxon>Eubacteriales</taxon>
        <taxon>Acutalibacteraceae</taxon>
        <taxon>Acutalibacter</taxon>
    </lineage>
</organism>
<keyword evidence="1" id="KW-1133">Transmembrane helix</keyword>
<dbReference type="EMBL" id="CP065321">
    <property type="protein sequence ID" value="QQR29875.1"/>
    <property type="molecule type" value="Genomic_DNA"/>
</dbReference>
<dbReference type="Proteomes" id="UP000596035">
    <property type="component" value="Chromosome"/>
</dbReference>
<name>A0AA92L5L9_9FIRM</name>
<sequence length="145" mass="16171">MYSDTAKNIDPNLPDGLGAEARRYLQAIKHELHCPRARKALFLEQMQESVAQYFSENPAATMSDLTAKFGTPDEIAKSFLEEADPVVLGKSLRYGRRIFGAVLAVIALLAVVFSIIFFVDYLENEGYRRGHYVETVGEIPATTLN</sequence>
<protein>
    <recommendedName>
        <fullName evidence="4">DUF1700 domain-containing protein</fullName>
    </recommendedName>
</protein>
<reference evidence="2 3" key="1">
    <citation type="submission" date="2020-11" db="EMBL/GenBank/DDBJ databases">
        <title>Closed and high quality bacterial genomes of the OMM12 community.</title>
        <authorList>
            <person name="Marbouty M."/>
            <person name="Lamy-Besnier Q."/>
            <person name="Debarbieux L."/>
            <person name="Koszul R."/>
        </authorList>
    </citation>
    <scope>NUCLEOTIDE SEQUENCE [LARGE SCALE GENOMIC DNA]</scope>
    <source>
        <strain evidence="2 3">KB18</strain>
    </source>
</reference>
<proteinExistence type="predicted"/>
<evidence type="ECO:0000256" key="1">
    <source>
        <dbReference type="SAM" id="Phobius"/>
    </source>
</evidence>
<evidence type="ECO:0000313" key="2">
    <source>
        <dbReference type="EMBL" id="QQR29875.1"/>
    </source>
</evidence>
<accession>A0AA92L5L9</accession>
<feature type="transmembrane region" description="Helical" evidence="1">
    <location>
        <begin position="98"/>
        <end position="119"/>
    </location>
</feature>
<evidence type="ECO:0000313" key="3">
    <source>
        <dbReference type="Proteomes" id="UP000596035"/>
    </source>
</evidence>
<evidence type="ECO:0008006" key="4">
    <source>
        <dbReference type="Google" id="ProtNLM"/>
    </source>
</evidence>
<gene>
    <name evidence="2" type="ORF">I5Q82_17995</name>
</gene>
<keyword evidence="1" id="KW-0472">Membrane</keyword>
<dbReference type="RefSeq" id="WP_066533719.1">
    <property type="nucleotide sequence ID" value="NZ_CP021422.1"/>
</dbReference>
<dbReference type="AlphaFoldDB" id="A0AA92L5L9"/>
<keyword evidence="1" id="KW-0812">Transmembrane</keyword>